<accession>A0A6A5VWJ5</accession>
<sequence>MKSTTHLFSLLATLASAIPCGFNAIPSDNDLSQSLNPRQLSGFCRVDCPSAMNACLIVCIPSSLHRAAASLTKSARIGAGIWCATRRSARPIVTILLVRLIMRIARRMTIRWSKGLGEWWSWYRLFAWDSTLSVMDGIVTGMENEEWF</sequence>
<feature type="signal peptide" evidence="1">
    <location>
        <begin position="1"/>
        <end position="17"/>
    </location>
</feature>
<dbReference type="AlphaFoldDB" id="A0A6A5VWJ5"/>
<feature type="chain" id="PRO_5025336680" evidence="1">
    <location>
        <begin position="18"/>
        <end position="148"/>
    </location>
</feature>
<dbReference type="EMBL" id="ML977712">
    <property type="protein sequence ID" value="KAF1993334.1"/>
    <property type="molecule type" value="Genomic_DNA"/>
</dbReference>
<evidence type="ECO:0000256" key="1">
    <source>
        <dbReference type="SAM" id="SignalP"/>
    </source>
</evidence>
<organism evidence="2 3">
    <name type="scientific">Amniculicola lignicola CBS 123094</name>
    <dbReference type="NCBI Taxonomy" id="1392246"/>
    <lineage>
        <taxon>Eukaryota</taxon>
        <taxon>Fungi</taxon>
        <taxon>Dikarya</taxon>
        <taxon>Ascomycota</taxon>
        <taxon>Pezizomycotina</taxon>
        <taxon>Dothideomycetes</taxon>
        <taxon>Pleosporomycetidae</taxon>
        <taxon>Pleosporales</taxon>
        <taxon>Amniculicolaceae</taxon>
        <taxon>Amniculicola</taxon>
    </lineage>
</organism>
<keyword evidence="1" id="KW-0732">Signal</keyword>
<name>A0A6A5VWJ5_9PLEO</name>
<evidence type="ECO:0000313" key="2">
    <source>
        <dbReference type="EMBL" id="KAF1993334.1"/>
    </source>
</evidence>
<proteinExistence type="predicted"/>
<dbReference type="Proteomes" id="UP000799779">
    <property type="component" value="Unassembled WGS sequence"/>
</dbReference>
<protein>
    <submittedName>
        <fullName evidence="2">Uncharacterized protein</fullName>
    </submittedName>
</protein>
<reference evidence="2" key="1">
    <citation type="journal article" date="2020" name="Stud. Mycol.">
        <title>101 Dothideomycetes genomes: a test case for predicting lifestyles and emergence of pathogens.</title>
        <authorList>
            <person name="Haridas S."/>
            <person name="Albert R."/>
            <person name="Binder M."/>
            <person name="Bloem J."/>
            <person name="Labutti K."/>
            <person name="Salamov A."/>
            <person name="Andreopoulos B."/>
            <person name="Baker S."/>
            <person name="Barry K."/>
            <person name="Bills G."/>
            <person name="Bluhm B."/>
            <person name="Cannon C."/>
            <person name="Castanera R."/>
            <person name="Culley D."/>
            <person name="Daum C."/>
            <person name="Ezra D."/>
            <person name="Gonzalez J."/>
            <person name="Henrissat B."/>
            <person name="Kuo A."/>
            <person name="Liang C."/>
            <person name="Lipzen A."/>
            <person name="Lutzoni F."/>
            <person name="Magnuson J."/>
            <person name="Mondo S."/>
            <person name="Nolan M."/>
            <person name="Ohm R."/>
            <person name="Pangilinan J."/>
            <person name="Park H.-J."/>
            <person name="Ramirez L."/>
            <person name="Alfaro M."/>
            <person name="Sun H."/>
            <person name="Tritt A."/>
            <person name="Yoshinaga Y."/>
            <person name="Zwiers L.-H."/>
            <person name="Turgeon B."/>
            <person name="Goodwin S."/>
            <person name="Spatafora J."/>
            <person name="Crous P."/>
            <person name="Grigoriev I."/>
        </authorList>
    </citation>
    <scope>NUCLEOTIDE SEQUENCE</scope>
    <source>
        <strain evidence="2">CBS 123094</strain>
    </source>
</reference>
<gene>
    <name evidence="2" type="ORF">P154DRAFT_540516</name>
</gene>
<keyword evidence="3" id="KW-1185">Reference proteome</keyword>
<evidence type="ECO:0000313" key="3">
    <source>
        <dbReference type="Proteomes" id="UP000799779"/>
    </source>
</evidence>